<dbReference type="PANTHER" id="PTHR43709:SF2">
    <property type="entry name" value="DUF453 DOMAIN PROTEIN (AFU_ORTHOLOGUE AFUA_6G00360)"/>
    <property type="match status" value="1"/>
</dbReference>
<dbReference type="Gene3D" id="3.10.310.10">
    <property type="entry name" value="Diaminopimelate Epimerase, Chain A, domain 1"/>
    <property type="match status" value="2"/>
</dbReference>
<reference evidence="3 4" key="1">
    <citation type="submission" date="2023-07" db="EMBL/GenBank/DDBJ databases">
        <title>Genomic Encyclopedia of Type Strains, Phase IV (KMG-IV): sequencing the most valuable type-strain genomes for metagenomic binning, comparative biology and taxonomic classification.</title>
        <authorList>
            <person name="Goeker M."/>
        </authorList>
    </citation>
    <scope>NUCLEOTIDE SEQUENCE [LARGE SCALE GENOMIC DNA]</scope>
    <source>
        <strain evidence="3 4">DSM 20694</strain>
    </source>
</reference>
<dbReference type="RefSeq" id="WP_307483886.1">
    <property type="nucleotide sequence ID" value="NZ_JAUSUF010000002.1"/>
</dbReference>
<comment type="similarity">
    <text evidence="1">Belongs to the PrpF family.</text>
</comment>
<name>A0ABT9UQU4_9FIRM</name>
<keyword evidence="2" id="KW-0413">Isomerase</keyword>
<dbReference type="EMBL" id="JAUSUF010000002">
    <property type="protein sequence ID" value="MDQ0149018.1"/>
    <property type="molecule type" value="Genomic_DNA"/>
</dbReference>
<gene>
    <name evidence="3" type="ORF">J2S18_000948</name>
</gene>
<organism evidence="3 4">
    <name type="scientific">Eubacterium multiforme</name>
    <dbReference type="NCBI Taxonomy" id="83339"/>
    <lineage>
        <taxon>Bacteria</taxon>
        <taxon>Bacillati</taxon>
        <taxon>Bacillota</taxon>
        <taxon>Clostridia</taxon>
        <taxon>Eubacteriales</taxon>
        <taxon>Eubacteriaceae</taxon>
        <taxon>Eubacterium</taxon>
    </lineage>
</organism>
<accession>A0ABT9UQU4</accession>
<evidence type="ECO:0000313" key="3">
    <source>
        <dbReference type="EMBL" id="MDQ0149018.1"/>
    </source>
</evidence>
<dbReference type="SUPFAM" id="SSF54506">
    <property type="entry name" value="Diaminopimelate epimerase-like"/>
    <property type="match status" value="2"/>
</dbReference>
<evidence type="ECO:0000313" key="4">
    <source>
        <dbReference type="Proteomes" id="UP001228504"/>
    </source>
</evidence>
<dbReference type="Pfam" id="PF04303">
    <property type="entry name" value="PrpF"/>
    <property type="match status" value="1"/>
</dbReference>
<keyword evidence="4" id="KW-1185">Reference proteome</keyword>
<comment type="caution">
    <text evidence="3">The sequence shown here is derived from an EMBL/GenBank/DDBJ whole genome shotgun (WGS) entry which is preliminary data.</text>
</comment>
<evidence type="ECO:0000256" key="1">
    <source>
        <dbReference type="ARBA" id="ARBA00007673"/>
    </source>
</evidence>
<proteinExistence type="inferred from homology"/>
<sequence>MFREMYPIRCSIIRGGTSKGIYLLENDLPKNKVARDKVILSIFGSPDIRQIDGLGGADSLTSKVAIIGPSTRTDADIDYTFGQVSINSEFVDYKGNCGNISAGVGAFAINNGLVKVTEPVTTIKIHLTNTDNIIIAEVPVICGKAKVEGDFQIDGVPGTSAKITLDWADTQGAITGKLLPTGNVKDKIITEDGKEYTVSIVDIANPLVFIKAEDLGILGTETPNEIDSNKDLLKLIEEIRGKCAEKINMISSYKESTEKSPYIPFFAIVSKPKDYSTFNGKNIAKKDINIISRLLFMQKMHKAYPGTGTICTGVACKIKGTIANEISEGINGDVIKIGHPSGVIETQSQIEDSCTLKVKSAKVYRTARVIMEGNVYIRESLLKELNE</sequence>
<dbReference type="PANTHER" id="PTHR43709">
    <property type="entry name" value="ACONITATE ISOMERASE-RELATED"/>
    <property type="match status" value="1"/>
</dbReference>
<protein>
    <submittedName>
        <fullName evidence="3">2-methylaconitate cis-trans-isomerase PrpF</fullName>
    </submittedName>
</protein>
<dbReference type="Proteomes" id="UP001228504">
    <property type="component" value="Unassembled WGS sequence"/>
</dbReference>
<dbReference type="InterPro" id="IPR007400">
    <property type="entry name" value="PrpF-like"/>
</dbReference>
<evidence type="ECO:0000256" key="2">
    <source>
        <dbReference type="ARBA" id="ARBA00023235"/>
    </source>
</evidence>